<proteinExistence type="predicted"/>
<comment type="caution">
    <text evidence="1">The sequence shown here is derived from an EMBL/GenBank/DDBJ whole genome shotgun (WGS) entry which is preliminary data.</text>
</comment>
<accession>A0A1E5IQM5</accession>
<dbReference type="Proteomes" id="UP000095230">
    <property type="component" value="Unassembled WGS sequence"/>
</dbReference>
<dbReference type="RefSeq" id="WP_069671865.1">
    <property type="nucleotide sequence ID" value="NZ_MCBT01000046.1"/>
</dbReference>
<evidence type="ECO:0000313" key="1">
    <source>
        <dbReference type="EMBL" id="OEG72767.1"/>
    </source>
</evidence>
<dbReference type="EMBL" id="MCBT01000046">
    <property type="protein sequence ID" value="OEG72767.1"/>
    <property type="molecule type" value="Genomic_DNA"/>
</dbReference>
<reference evidence="1 2" key="1">
    <citation type="submission" date="2016-07" db="EMBL/GenBank/DDBJ databases">
        <title>Whole-genome of two Shewanella species isolated from a digestive organ of sea cucumber Apostichopus japonicus Selenka 1867.</title>
        <authorList>
            <person name="Hong H.-H."/>
            <person name="Choi H."/>
            <person name="Cheon S."/>
            <person name="Oh J.-S."/>
            <person name="Lee H.-G."/>
            <person name="Park C."/>
        </authorList>
    </citation>
    <scope>NUCLEOTIDE SEQUENCE [LARGE SCALE GENOMIC DNA]</scope>
    <source>
        <strain evidence="1 2">CSB03KR</strain>
    </source>
</reference>
<evidence type="ECO:0000313" key="2">
    <source>
        <dbReference type="Proteomes" id="UP000095230"/>
    </source>
</evidence>
<name>A0A1E5IQM5_SHECO</name>
<gene>
    <name evidence="1" type="ORF">BEL05_10870</name>
</gene>
<dbReference type="OrthoDB" id="10002471at2"/>
<organism evidence="1 2">
    <name type="scientific">Shewanella colwelliana</name>
    <name type="common">Alteromonas colwelliana</name>
    <dbReference type="NCBI Taxonomy" id="23"/>
    <lineage>
        <taxon>Bacteria</taxon>
        <taxon>Pseudomonadati</taxon>
        <taxon>Pseudomonadota</taxon>
        <taxon>Gammaproteobacteria</taxon>
        <taxon>Alteromonadales</taxon>
        <taxon>Shewanellaceae</taxon>
        <taxon>Shewanella</taxon>
    </lineage>
</organism>
<dbReference type="AlphaFoldDB" id="A0A1E5IQM5"/>
<sequence length="92" mass="10320">MPDLHSKANPLWGKIKLAFNALLVPNEVKSKRENNPVQMQLWTLLAWSLSDIHVIAAFVNPFTSDAAVERLGIYSQQYPYLKASSASLPLVR</sequence>
<protein>
    <submittedName>
        <fullName evidence="1">Uncharacterized protein</fullName>
    </submittedName>
</protein>